<accession>A0ABP8R771</accession>
<comment type="caution">
    <text evidence="1">The sequence shown here is derived from an EMBL/GenBank/DDBJ whole genome shotgun (WGS) entry which is preliminary data.</text>
</comment>
<organism evidence="1 2">
    <name type="scientific">Sphingobacterium thermophilum</name>
    <dbReference type="NCBI Taxonomy" id="768534"/>
    <lineage>
        <taxon>Bacteria</taxon>
        <taxon>Pseudomonadati</taxon>
        <taxon>Bacteroidota</taxon>
        <taxon>Sphingobacteriia</taxon>
        <taxon>Sphingobacteriales</taxon>
        <taxon>Sphingobacteriaceae</taxon>
        <taxon>Sphingobacterium</taxon>
    </lineage>
</organism>
<dbReference type="InterPro" id="IPR008969">
    <property type="entry name" value="CarboxyPept-like_regulatory"/>
</dbReference>
<evidence type="ECO:0000313" key="1">
    <source>
        <dbReference type="EMBL" id="GAA4520096.1"/>
    </source>
</evidence>
<dbReference type="Proteomes" id="UP001500394">
    <property type="component" value="Unassembled WGS sequence"/>
</dbReference>
<reference evidence="2" key="1">
    <citation type="journal article" date="2019" name="Int. J. Syst. Evol. Microbiol.">
        <title>The Global Catalogue of Microorganisms (GCM) 10K type strain sequencing project: providing services to taxonomists for standard genome sequencing and annotation.</title>
        <authorList>
            <consortium name="The Broad Institute Genomics Platform"/>
            <consortium name="The Broad Institute Genome Sequencing Center for Infectious Disease"/>
            <person name="Wu L."/>
            <person name="Ma J."/>
        </authorList>
    </citation>
    <scope>NUCLEOTIDE SEQUENCE [LARGE SCALE GENOMIC DNA]</scope>
    <source>
        <strain evidence="2">JCM 17858</strain>
    </source>
</reference>
<dbReference type="SUPFAM" id="SSF49464">
    <property type="entry name" value="Carboxypeptidase regulatory domain-like"/>
    <property type="match status" value="1"/>
</dbReference>
<dbReference type="Pfam" id="PF18939">
    <property type="entry name" value="DUF5686"/>
    <property type="match status" value="1"/>
</dbReference>
<gene>
    <name evidence="1" type="ORF">GCM10023173_24020</name>
</gene>
<dbReference type="Pfam" id="PF13715">
    <property type="entry name" value="CarbopepD_reg_2"/>
    <property type="match status" value="1"/>
</dbReference>
<dbReference type="Gene3D" id="2.60.40.1120">
    <property type="entry name" value="Carboxypeptidase-like, regulatory domain"/>
    <property type="match status" value="1"/>
</dbReference>
<evidence type="ECO:0000313" key="2">
    <source>
        <dbReference type="Proteomes" id="UP001500394"/>
    </source>
</evidence>
<sequence length="816" mass="94700">MVLAQVRVSGIVMDADSHKPLAGASIRTPEGKLLASSDSLGAFSFFLSGSTSQVIVSAMGYTQEYVSVKDKSKIEILLRHEGLTIEEVKVNTKQKYKNRNPATEIIDLIIRHKKYNKLEKKDSLYFEQYEKIKMGLVDPQRVFDKAPSNMSYFFNNVDTTFMSEKDVLNIFMKETIADVYVKQHPARQKKIVKAEKKTEFDPRYINNANIHAFMDYMFQPIDIYDESIFLINKQFLSPIADNAKLFYKYYIVDTLRTTNDLRIRLRFEPRNSKDLLFRGDLIVSMDGRYAVSDARLFMDEKTNVSWISDLNLRLSYFKNEEGIMLQDTAEVSLTFGRGTKEVMFGHRVSVNSGYDLHYPVSEEMVAGAPIETKLNPLFSLEFHRPIMLNSSEAATYVNVERLNNEPSFRRLMSVGYLLSQGYYSLGKVELGPLEYLYHQNPIEGHRIRVGGRTTAAFSDRVYMEGYLAYGVEDKDMKYNFRTAISLNRKPVTTFPAHYLEFYVQHDIFEPGKSLGFLKGDGFFRSFRSNKPTKYLATDAFKLSHLIEFGNHVSLATALTMHHRSPIGDMRFDLAGAPSKSLEHINTADLQLLLRWAPNERFYYRNLQRSTIVQREPVFTIQYNRGFKEFMGGDYDYDALRVAAAKRFFLNQLGFADMTIHAGKIWGTLPYPLLEIPGLTEMKDRTSVSYERTESMEFVADRFLKLSYDHRLQGFILNRIPLVRQLKWRETFGARMFWGDLSDKNNPYINGNVIRFEQNEEGTPVTRIMTSQPYWEGYVGLENIFKILSVRYYVRLTYDDVNDSFKDRLRFNLRFSF</sequence>
<dbReference type="EMBL" id="BAABGR010000035">
    <property type="protein sequence ID" value="GAA4520096.1"/>
    <property type="molecule type" value="Genomic_DNA"/>
</dbReference>
<keyword evidence="2" id="KW-1185">Reference proteome</keyword>
<proteinExistence type="predicted"/>
<dbReference type="InterPro" id="IPR043741">
    <property type="entry name" value="DUF5686"/>
</dbReference>
<protein>
    <submittedName>
        <fullName evidence="1">DUF5686 and carboxypeptidase-like regulatory domain-containing protein</fullName>
    </submittedName>
</protein>
<name>A0ABP8R771_9SPHI</name>